<evidence type="ECO:0000313" key="1">
    <source>
        <dbReference type="EMBL" id="KZV13772.1"/>
    </source>
</evidence>
<proteinExistence type="predicted"/>
<reference evidence="1 2" key="1">
    <citation type="journal article" date="2015" name="Proc. Natl. Acad. Sci. U.S.A.">
        <title>The resurrection genome of Boea hygrometrica: A blueprint for survival of dehydration.</title>
        <authorList>
            <person name="Xiao L."/>
            <person name="Yang G."/>
            <person name="Zhang L."/>
            <person name="Yang X."/>
            <person name="Zhao S."/>
            <person name="Ji Z."/>
            <person name="Zhou Q."/>
            <person name="Hu M."/>
            <person name="Wang Y."/>
            <person name="Chen M."/>
            <person name="Xu Y."/>
            <person name="Jin H."/>
            <person name="Xiao X."/>
            <person name="Hu G."/>
            <person name="Bao F."/>
            <person name="Hu Y."/>
            <person name="Wan P."/>
            <person name="Li L."/>
            <person name="Deng X."/>
            <person name="Kuang T."/>
            <person name="Xiang C."/>
            <person name="Zhu J.K."/>
            <person name="Oliver M.J."/>
            <person name="He Y."/>
        </authorList>
    </citation>
    <scope>NUCLEOTIDE SEQUENCE [LARGE SCALE GENOMIC DNA]</scope>
    <source>
        <strain evidence="2">cv. XS01</strain>
    </source>
</reference>
<dbReference type="Proteomes" id="UP000250235">
    <property type="component" value="Unassembled WGS sequence"/>
</dbReference>
<gene>
    <name evidence="1" type="ORF">F511_45060</name>
</gene>
<protein>
    <submittedName>
        <fullName evidence="1">Uncharacterized protein</fullName>
    </submittedName>
</protein>
<dbReference type="AlphaFoldDB" id="A0A2Z7A4Q4"/>
<sequence>MLLDAFTMIRWAALKPLPPLLNLTPPCAACRRRAPLVAAVAAASSPEIIPAKFDEDNPSVPISSGLIVQADEGVLHPVVDLIEDIYRRLP</sequence>
<dbReference type="EMBL" id="KV026177">
    <property type="protein sequence ID" value="KZV13772.1"/>
    <property type="molecule type" value="Genomic_DNA"/>
</dbReference>
<organism evidence="1 2">
    <name type="scientific">Dorcoceras hygrometricum</name>
    <dbReference type="NCBI Taxonomy" id="472368"/>
    <lineage>
        <taxon>Eukaryota</taxon>
        <taxon>Viridiplantae</taxon>
        <taxon>Streptophyta</taxon>
        <taxon>Embryophyta</taxon>
        <taxon>Tracheophyta</taxon>
        <taxon>Spermatophyta</taxon>
        <taxon>Magnoliopsida</taxon>
        <taxon>eudicotyledons</taxon>
        <taxon>Gunneridae</taxon>
        <taxon>Pentapetalae</taxon>
        <taxon>asterids</taxon>
        <taxon>lamiids</taxon>
        <taxon>Lamiales</taxon>
        <taxon>Gesneriaceae</taxon>
        <taxon>Didymocarpoideae</taxon>
        <taxon>Trichosporeae</taxon>
        <taxon>Loxocarpinae</taxon>
        <taxon>Dorcoceras</taxon>
    </lineage>
</organism>
<name>A0A2Z7A4Q4_9LAMI</name>
<keyword evidence="2" id="KW-1185">Reference proteome</keyword>
<accession>A0A2Z7A4Q4</accession>
<evidence type="ECO:0000313" key="2">
    <source>
        <dbReference type="Proteomes" id="UP000250235"/>
    </source>
</evidence>